<dbReference type="EMBL" id="JBHEZZ010000022">
    <property type="protein sequence ID" value="MFC1405651.1"/>
    <property type="molecule type" value="Genomic_DNA"/>
</dbReference>
<evidence type="ECO:0000313" key="5">
    <source>
        <dbReference type="Proteomes" id="UP001592528"/>
    </source>
</evidence>
<reference evidence="4 5" key="1">
    <citation type="submission" date="2024-09" db="EMBL/GenBank/DDBJ databases">
        <authorList>
            <person name="Lee S.D."/>
        </authorList>
    </citation>
    <scope>NUCLEOTIDE SEQUENCE [LARGE SCALE GENOMIC DNA]</scope>
    <source>
        <strain evidence="4 5">N1-5</strain>
    </source>
</reference>
<comment type="caution">
    <text evidence="4">The sequence shown here is derived from an EMBL/GenBank/DDBJ whole genome shotgun (WGS) entry which is preliminary data.</text>
</comment>
<dbReference type="InterPro" id="IPR025565">
    <property type="entry name" value="DUF4328"/>
</dbReference>
<dbReference type="Proteomes" id="UP001592528">
    <property type="component" value="Unassembled WGS sequence"/>
</dbReference>
<dbReference type="RefSeq" id="WP_030261326.1">
    <property type="nucleotide sequence ID" value="NZ_JBHEZZ010000022.1"/>
</dbReference>
<proteinExistence type="predicted"/>
<feature type="transmembrane region" description="Helical" evidence="1">
    <location>
        <begin position="143"/>
        <end position="162"/>
    </location>
</feature>
<feature type="signal peptide" evidence="2">
    <location>
        <begin position="1"/>
        <end position="32"/>
    </location>
</feature>
<keyword evidence="1" id="KW-0472">Membrane</keyword>
<protein>
    <submittedName>
        <fullName evidence="4">DUF4328 domain-containing protein</fullName>
    </submittedName>
</protein>
<feature type="domain" description="DUF4328" evidence="3">
    <location>
        <begin position="54"/>
        <end position="200"/>
    </location>
</feature>
<evidence type="ECO:0000259" key="3">
    <source>
        <dbReference type="Pfam" id="PF14219"/>
    </source>
</evidence>
<organism evidence="4 5">
    <name type="scientific">Streptacidiphilus cavernicola</name>
    <dbReference type="NCBI Taxonomy" id="3342716"/>
    <lineage>
        <taxon>Bacteria</taxon>
        <taxon>Bacillati</taxon>
        <taxon>Actinomycetota</taxon>
        <taxon>Actinomycetes</taxon>
        <taxon>Kitasatosporales</taxon>
        <taxon>Streptomycetaceae</taxon>
        <taxon>Streptacidiphilus</taxon>
    </lineage>
</organism>
<accession>A0ABV6UWC0</accession>
<evidence type="ECO:0000256" key="1">
    <source>
        <dbReference type="SAM" id="Phobius"/>
    </source>
</evidence>
<keyword evidence="1" id="KW-0812">Transmembrane</keyword>
<evidence type="ECO:0000256" key="2">
    <source>
        <dbReference type="SAM" id="SignalP"/>
    </source>
</evidence>
<keyword evidence="2" id="KW-0732">Signal</keyword>
<feature type="transmembrane region" description="Helical" evidence="1">
    <location>
        <begin position="183"/>
        <end position="200"/>
    </location>
</feature>
<feature type="transmembrane region" description="Helical" evidence="1">
    <location>
        <begin position="66"/>
        <end position="84"/>
    </location>
</feature>
<keyword evidence="5" id="KW-1185">Reference proteome</keyword>
<name>A0ABV6UWC0_9ACTN</name>
<feature type="transmembrane region" description="Helical" evidence="1">
    <location>
        <begin position="104"/>
        <end position="123"/>
    </location>
</feature>
<sequence>MAKPVGAHSWVQRILCAALVACVLANAAAAAAAWHRYQLLLAAPPQSTTYSTDELMRAEMWFDNVMGWRNAMLVASILLLVAWLDRMRGLADGIWPEGQRRSRAWLIFGWGLPVANLFVPKMFVNDLWAAGRPGHRRGHPLLMLWWVSILVAFGSSGTMLRVQNGAHAAQAIDQMQQVMVCDALFAIAACLTLAVIRRLSSMLEHAARSAPLPSARPQEVQGSLAAL</sequence>
<evidence type="ECO:0000313" key="4">
    <source>
        <dbReference type="EMBL" id="MFC1405651.1"/>
    </source>
</evidence>
<dbReference type="Pfam" id="PF14219">
    <property type="entry name" value="DUF4328"/>
    <property type="match status" value="1"/>
</dbReference>
<gene>
    <name evidence="4" type="ORF">ACEZDJ_30615</name>
</gene>
<feature type="chain" id="PRO_5045651938" evidence="2">
    <location>
        <begin position="33"/>
        <end position="227"/>
    </location>
</feature>
<keyword evidence="1" id="KW-1133">Transmembrane helix</keyword>